<dbReference type="SUPFAM" id="SSF50475">
    <property type="entry name" value="FMN-binding split barrel"/>
    <property type="match status" value="1"/>
</dbReference>
<evidence type="ECO:0000313" key="3">
    <source>
        <dbReference type="EMBL" id="TDB56926.1"/>
    </source>
</evidence>
<dbReference type="PANTHER" id="PTHR30466:SF1">
    <property type="entry name" value="FMN REDUCTASE (NADH) RUTF"/>
    <property type="match status" value="1"/>
</dbReference>
<feature type="domain" description="Flavin reductase like" evidence="2">
    <location>
        <begin position="15"/>
        <end position="155"/>
    </location>
</feature>
<dbReference type="GO" id="GO:0042602">
    <property type="term" value="F:riboflavin reductase (NADPH) activity"/>
    <property type="evidence" value="ECO:0007669"/>
    <property type="project" value="TreeGrafter"/>
</dbReference>
<dbReference type="InterPro" id="IPR012349">
    <property type="entry name" value="Split_barrel_FMN-bd"/>
</dbReference>
<dbReference type="InterPro" id="IPR050268">
    <property type="entry name" value="NADH-dep_flavin_reductase"/>
</dbReference>
<dbReference type="GO" id="GO:0006208">
    <property type="term" value="P:pyrimidine nucleobase catabolic process"/>
    <property type="evidence" value="ECO:0007669"/>
    <property type="project" value="TreeGrafter"/>
</dbReference>
<keyword evidence="1" id="KW-0560">Oxidoreductase</keyword>
<keyword evidence="4" id="KW-1185">Reference proteome</keyword>
<dbReference type="PANTHER" id="PTHR30466">
    <property type="entry name" value="FLAVIN REDUCTASE"/>
    <property type="match status" value="1"/>
</dbReference>
<dbReference type="Gene3D" id="2.30.110.10">
    <property type="entry name" value="Electron Transport, Fmn-binding Protein, Chain A"/>
    <property type="match status" value="1"/>
</dbReference>
<comment type="caution">
    <text evidence="3">The sequence shown here is derived from an EMBL/GenBank/DDBJ whole genome shotgun (WGS) entry which is preliminary data.</text>
</comment>
<dbReference type="OrthoDB" id="9792858at2"/>
<dbReference type="SMART" id="SM00903">
    <property type="entry name" value="Flavin_Reduct"/>
    <property type="match status" value="1"/>
</dbReference>
<sequence length="169" mass="18245">MQMRDVDARAFRRVMGKFATGVTVLSFVHEGQPAGMTANAFMSLSVDPPMVLIAVRTQARFASSIKVGDAFGISFLREEHEEASSHFGGRPNPGQVPAFSELATVPVLDGALVQLAVRANAVHIGGDHLIYTADVEALEESDGRPLLFFSGAYKQLHALDPANCWFDRG</sequence>
<reference evidence="4" key="1">
    <citation type="journal article" date="2019" name="bioRxiv">
        <title>Bacterially produced spermidine induces plant systemic susceptibility to pathogens.</title>
        <authorList>
            <person name="Melnyk R.A."/>
            <person name="Beskrovnaya P.A."/>
            <person name="Liu Z."/>
            <person name="Song Y."/>
            <person name="Haney C.H."/>
        </authorList>
    </citation>
    <scope>NUCLEOTIDE SEQUENCE [LARGE SCALE GENOMIC DNA]</scope>
    <source>
        <strain evidence="4">Dha-51</strain>
    </source>
</reference>
<dbReference type="AlphaFoldDB" id="A0A1H2NMM8"/>
<evidence type="ECO:0000313" key="4">
    <source>
        <dbReference type="Proteomes" id="UP000295254"/>
    </source>
</evidence>
<dbReference type="Pfam" id="PF01613">
    <property type="entry name" value="Flavin_Reduct"/>
    <property type="match status" value="1"/>
</dbReference>
<dbReference type="Proteomes" id="UP000295254">
    <property type="component" value="Unassembled WGS sequence"/>
</dbReference>
<dbReference type="GO" id="GO:0010181">
    <property type="term" value="F:FMN binding"/>
    <property type="evidence" value="ECO:0007669"/>
    <property type="project" value="InterPro"/>
</dbReference>
<name>A0A1H2NMM8_PSEVA</name>
<evidence type="ECO:0000256" key="1">
    <source>
        <dbReference type="ARBA" id="ARBA00023002"/>
    </source>
</evidence>
<accession>A0A1H2NMM8</accession>
<proteinExistence type="predicted"/>
<dbReference type="STRING" id="95300.SAMN05216558_2596"/>
<dbReference type="EMBL" id="RRZK01000035">
    <property type="protein sequence ID" value="TDB56926.1"/>
    <property type="molecule type" value="Genomic_DNA"/>
</dbReference>
<dbReference type="RefSeq" id="WP_093222602.1">
    <property type="nucleotide sequence ID" value="NZ_LT629803.1"/>
</dbReference>
<organism evidence="3 4">
    <name type="scientific">Pseudomonas vancouverensis</name>
    <dbReference type="NCBI Taxonomy" id="95300"/>
    <lineage>
        <taxon>Bacteria</taxon>
        <taxon>Pseudomonadati</taxon>
        <taxon>Pseudomonadota</taxon>
        <taxon>Gammaproteobacteria</taxon>
        <taxon>Pseudomonadales</taxon>
        <taxon>Pseudomonadaceae</taxon>
        <taxon>Pseudomonas</taxon>
    </lineage>
</organism>
<protein>
    <submittedName>
        <fullName evidence="3">Flavin reductase</fullName>
    </submittedName>
</protein>
<gene>
    <name evidence="3" type="ORF">EIY72_26690</name>
</gene>
<dbReference type="InterPro" id="IPR002563">
    <property type="entry name" value="Flavin_Rdtase-like_dom"/>
</dbReference>
<evidence type="ECO:0000259" key="2">
    <source>
        <dbReference type="SMART" id="SM00903"/>
    </source>
</evidence>